<evidence type="ECO:0000256" key="1">
    <source>
        <dbReference type="SAM" id="Phobius"/>
    </source>
</evidence>
<keyword evidence="3" id="KW-1185">Reference proteome</keyword>
<proteinExistence type="predicted"/>
<reference evidence="2 3" key="1">
    <citation type="submission" date="2016-10" db="EMBL/GenBank/DDBJ databases">
        <authorList>
            <person name="Varghese N."/>
            <person name="Submissions S."/>
        </authorList>
    </citation>
    <scope>NUCLEOTIDE SEQUENCE [LARGE SCALE GENOMIC DNA]</scope>
    <source>
        <strain evidence="2 3">DSM 16392</strain>
    </source>
</reference>
<keyword evidence="1" id="KW-0472">Membrane</keyword>
<dbReference type="InterPro" id="IPR029045">
    <property type="entry name" value="ClpP/crotonase-like_dom_sf"/>
</dbReference>
<evidence type="ECO:0008006" key="4">
    <source>
        <dbReference type="Google" id="ProtNLM"/>
    </source>
</evidence>
<feature type="transmembrane region" description="Helical" evidence="1">
    <location>
        <begin position="32"/>
        <end position="50"/>
    </location>
</feature>
<dbReference type="SUPFAM" id="SSF52096">
    <property type="entry name" value="ClpP/crotonase"/>
    <property type="match status" value="1"/>
</dbReference>
<dbReference type="Proteomes" id="UP000199598">
    <property type="component" value="Unassembled WGS sequence"/>
</dbReference>
<organism evidence="2 3">
    <name type="scientific">Pseudovibrio ascidiaceicola</name>
    <dbReference type="NCBI Taxonomy" id="285279"/>
    <lineage>
        <taxon>Bacteria</taxon>
        <taxon>Pseudomonadati</taxon>
        <taxon>Pseudomonadota</taxon>
        <taxon>Alphaproteobacteria</taxon>
        <taxon>Hyphomicrobiales</taxon>
        <taxon>Stappiaceae</taxon>
        <taxon>Pseudovibrio</taxon>
    </lineage>
</organism>
<evidence type="ECO:0000313" key="3">
    <source>
        <dbReference type="Proteomes" id="UP000199598"/>
    </source>
</evidence>
<dbReference type="EMBL" id="FOSK01000019">
    <property type="protein sequence ID" value="SFL16643.1"/>
    <property type="molecule type" value="Genomic_DNA"/>
</dbReference>
<evidence type="ECO:0000313" key="2">
    <source>
        <dbReference type="EMBL" id="SFL16643.1"/>
    </source>
</evidence>
<accession>A0A1I4FGS2</accession>
<sequence>MADHPAFIVPVRSLGQEERVDGFGMVALKKMVGWPAAVLFVLVLAGCGSIEDDYEIARFDAVDGELVMNGVISSSTPIDLRTALDENPKIKRIVMVDVPGSDDDYANLEAGRIVHERGLTTVIPSNGIIASGGTDFFLAGKKRVVVKGARIGVHSWSAEDYTALDLSRSDEEHEKYLKYYKSIGIDPLFYWYTLEAAPPEDVHWMTDSEMKRYEVGTQYAARP</sequence>
<keyword evidence="1" id="KW-1133">Transmembrane helix</keyword>
<keyword evidence="1" id="KW-0812">Transmembrane</keyword>
<comment type="caution">
    <text evidence="2">The sequence shown here is derived from an EMBL/GenBank/DDBJ whole genome shotgun (WGS) entry which is preliminary data.</text>
</comment>
<protein>
    <recommendedName>
        <fullName evidence="4">Alpha/beta hydrolase</fullName>
    </recommendedName>
</protein>
<gene>
    <name evidence="2" type="ORF">SAMN04488518_11914</name>
</gene>
<name>A0A1I4FGS2_9HYPH</name>
<dbReference type="RefSeq" id="WP_208860633.1">
    <property type="nucleotide sequence ID" value="NZ_FOSK01000019.1"/>
</dbReference>